<dbReference type="EMBL" id="JBJQND010000005">
    <property type="protein sequence ID" value="KAL3877648.1"/>
    <property type="molecule type" value="Genomic_DNA"/>
</dbReference>
<dbReference type="Pfam" id="PF03725">
    <property type="entry name" value="RNase_PH_C"/>
    <property type="match status" value="1"/>
</dbReference>
<dbReference type="Proteomes" id="UP001634394">
    <property type="component" value="Unassembled WGS sequence"/>
</dbReference>
<evidence type="ECO:0000256" key="9">
    <source>
        <dbReference type="ARBA" id="ARBA00023242"/>
    </source>
</evidence>
<dbReference type="AlphaFoldDB" id="A0ABD3WYH5"/>
<dbReference type="CDD" id="cd11372">
    <property type="entry name" value="RNase_PH_RRP46"/>
    <property type="match status" value="1"/>
</dbReference>
<dbReference type="SUPFAM" id="SSF55666">
    <property type="entry name" value="Ribonuclease PH domain 2-like"/>
    <property type="match status" value="1"/>
</dbReference>
<evidence type="ECO:0000313" key="17">
    <source>
        <dbReference type="Proteomes" id="UP001634394"/>
    </source>
</evidence>
<dbReference type="GO" id="GO:0006364">
    <property type="term" value="P:rRNA processing"/>
    <property type="evidence" value="ECO:0007669"/>
    <property type="project" value="UniProtKB-KW"/>
</dbReference>
<dbReference type="GO" id="GO:0005737">
    <property type="term" value="C:cytoplasm"/>
    <property type="evidence" value="ECO:0007669"/>
    <property type="project" value="UniProtKB-SubCell"/>
</dbReference>
<dbReference type="GO" id="GO:0005730">
    <property type="term" value="C:nucleolus"/>
    <property type="evidence" value="ECO:0007669"/>
    <property type="project" value="UniProtKB-SubCell"/>
</dbReference>
<evidence type="ECO:0000256" key="6">
    <source>
        <dbReference type="ARBA" id="ARBA00022553"/>
    </source>
</evidence>
<keyword evidence="17" id="KW-1185">Reference proteome</keyword>
<evidence type="ECO:0000256" key="4">
    <source>
        <dbReference type="ARBA" id="ARBA00022490"/>
    </source>
</evidence>
<evidence type="ECO:0000256" key="1">
    <source>
        <dbReference type="ARBA" id="ARBA00004496"/>
    </source>
</evidence>
<dbReference type="InterPro" id="IPR036345">
    <property type="entry name" value="ExoRNase_PH_dom2_sf"/>
</dbReference>
<evidence type="ECO:0000256" key="3">
    <source>
        <dbReference type="ARBA" id="ARBA00006678"/>
    </source>
</evidence>
<evidence type="ECO:0000259" key="14">
    <source>
        <dbReference type="Pfam" id="PF01138"/>
    </source>
</evidence>
<reference evidence="16 17" key="1">
    <citation type="submission" date="2024-11" db="EMBL/GenBank/DDBJ databases">
        <title>Chromosome-level genome assembly of the freshwater bivalve Anodonta woodiana.</title>
        <authorList>
            <person name="Chen X."/>
        </authorList>
    </citation>
    <scope>NUCLEOTIDE SEQUENCE [LARGE SCALE GENOMIC DNA]</scope>
    <source>
        <strain evidence="16">MN2024</strain>
        <tissue evidence="16">Gills</tissue>
    </source>
</reference>
<evidence type="ECO:0000256" key="5">
    <source>
        <dbReference type="ARBA" id="ARBA00022552"/>
    </source>
</evidence>
<accession>A0ABD3WYH5</accession>
<evidence type="ECO:0000259" key="15">
    <source>
        <dbReference type="Pfam" id="PF03725"/>
    </source>
</evidence>
<dbReference type="SUPFAM" id="SSF54211">
    <property type="entry name" value="Ribosomal protein S5 domain 2-like"/>
    <property type="match status" value="1"/>
</dbReference>
<dbReference type="PANTHER" id="PTHR11953">
    <property type="entry name" value="EXOSOME COMPLEX COMPONENT"/>
    <property type="match status" value="1"/>
</dbReference>
<evidence type="ECO:0000256" key="11">
    <source>
        <dbReference type="ARBA" id="ARBA00069877"/>
    </source>
</evidence>
<dbReference type="Gene3D" id="3.30.230.70">
    <property type="entry name" value="GHMP Kinase, N-terminal domain"/>
    <property type="match status" value="1"/>
</dbReference>
<dbReference type="GO" id="GO:0003677">
    <property type="term" value="F:DNA binding"/>
    <property type="evidence" value="ECO:0007669"/>
    <property type="project" value="UniProtKB-KW"/>
</dbReference>
<evidence type="ECO:0000256" key="12">
    <source>
        <dbReference type="ARBA" id="ARBA00077932"/>
    </source>
</evidence>
<dbReference type="InterPro" id="IPR050080">
    <property type="entry name" value="RNase_PH"/>
</dbReference>
<feature type="domain" description="Exoribonuclease phosphorolytic" evidence="15">
    <location>
        <begin position="168"/>
        <end position="227"/>
    </location>
</feature>
<dbReference type="GO" id="GO:0000178">
    <property type="term" value="C:exosome (RNase complex)"/>
    <property type="evidence" value="ECO:0007669"/>
    <property type="project" value="UniProtKB-KW"/>
</dbReference>
<keyword evidence="6" id="KW-0597">Phosphoprotein</keyword>
<dbReference type="InterPro" id="IPR001247">
    <property type="entry name" value="ExoRNase_PH_dom1"/>
</dbReference>
<dbReference type="InterPro" id="IPR027408">
    <property type="entry name" value="PNPase/RNase_PH_dom_sf"/>
</dbReference>
<gene>
    <name evidence="16" type="ORF">ACJMK2_035325</name>
</gene>
<evidence type="ECO:0000256" key="2">
    <source>
        <dbReference type="ARBA" id="ARBA00004604"/>
    </source>
</evidence>
<dbReference type="InterPro" id="IPR015847">
    <property type="entry name" value="ExoRNase_PH_dom2"/>
</dbReference>
<evidence type="ECO:0000256" key="13">
    <source>
        <dbReference type="ARBA" id="ARBA00083630"/>
    </source>
</evidence>
<evidence type="ECO:0000256" key="8">
    <source>
        <dbReference type="ARBA" id="ARBA00023125"/>
    </source>
</evidence>
<name>A0ABD3WYH5_SINWO</name>
<comment type="subcellular location">
    <subcellularLocation>
        <location evidence="1">Cytoplasm</location>
    </subcellularLocation>
    <subcellularLocation>
        <location evidence="2">Nucleus</location>
        <location evidence="2">Nucleolus</location>
    </subcellularLocation>
</comment>
<keyword evidence="8" id="KW-0238">DNA-binding</keyword>
<dbReference type="FunFam" id="3.30.230.70:FF:000012">
    <property type="entry name" value="exosome complex component RRP46"/>
    <property type="match status" value="1"/>
</dbReference>
<evidence type="ECO:0000256" key="10">
    <source>
        <dbReference type="ARBA" id="ARBA00063400"/>
    </source>
</evidence>
<keyword evidence="4" id="KW-0963">Cytoplasm</keyword>
<dbReference type="InterPro" id="IPR020568">
    <property type="entry name" value="Ribosomal_Su5_D2-typ_SF"/>
</dbReference>
<comment type="similarity">
    <text evidence="3">Belongs to the RNase PH family.</text>
</comment>
<dbReference type="GO" id="GO:0006401">
    <property type="term" value="P:RNA catabolic process"/>
    <property type="evidence" value="ECO:0007669"/>
    <property type="project" value="UniProtKB-ARBA"/>
</dbReference>
<keyword evidence="7" id="KW-0271">Exosome</keyword>
<evidence type="ECO:0000256" key="7">
    <source>
        <dbReference type="ARBA" id="ARBA00022835"/>
    </source>
</evidence>
<feature type="non-terminal residue" evidence="16">
    <location>
        <position position="1"/>
    </location>
</feature>
<evidence type="ECO:0000313" key="16">
    <source>
        <dbReference type="EMBL" id="KAL3877648.1"/>
    </source>
</evidence>
<dbReference type="PANTHER" id="PTHR11953:SF1">
    <property type="entry name" value="EXOSOME COMPLEX COMPONENT RRP46"/>
    <property type="match status" value="1"/>
</dbReference>
<comment type="subunit">
    <text evidence="10">Homodimer. Component of the RNA exosome core complex (Exo-9), composed of EXOSC1, EXOSC2, EXOSC3, EXOSC4, EXOSC5, EXOSC6, EXOSC7, EXOSC8 and EXOSC9; within the complex interacts with EXOSC3, EXOSC8, and EXOSC9. The catalytically inactive RNA exosome core complex (Exo-9) associates with the catalytic subunit EXOSC10/RRP6. Exo-9 may associate with DIS3 to form the nucleolar exosome complex, or DIS3L to form the cytoplasmic exosome complex. Exo-9 is formed by a hexameric base ring consisting of the heterodimers EXOSC4-EXOSC9, EXOSC5-EXOSC8 and EXOSC6-EXOSC7, and a cap ring consisting of EXOSC1, EXOSC2 and EXOSC3. The RNA exosome complex associates with cofactors C1D/RRP47, MPHOSPH6/MPP6 and MTREX/MTR4. Interacts with GTPBP1. Interacts with ZC3HAV1. Interacts with DDX17 only in the presence of ZC3HAV1 in an RNA-independent manner.</text>
</comment>
<proteinExistence type="inferred from homology"/>
<protein>
    <recommendedName>
        <fullName evidence="11">Exosome complex component RRP46</fullName>
    </recommendedName>
    <alternativeName>
        <fullName evidence="13">Exosome component 5</fullName>
    </alternativeName>
    <alternativeName>
        <fullName evidence="12">Ribosomal RNA-processing protein 46</fullName>
    </alternativeName>
</protein>
<organism evidence="16 17">
    <name type="scientific">Sinanodonta woodiana</name>
    <name type="common">Chinese pond mussel</name>
    <name type="synonym">Anodonta woodiana</name>
    <dbReference type="NCBI Taxonomy" id="1069815"/>
    <lineage>
        <taxon>Eukaryota</taxon>
        <taxon>Metazoa</taxon>
        <taxon>Spiralia</taxon>
        <taxon>Lophotrochozoa</taxon>
        <taxon>Mollusca</taxon>
        <taxon>Bivalvia</taxon>
        <taxon>Autobranchia</taxon>
        <taxon>Heteroconchia</taxon>
        <taxon>Palaeoheterodonta</taxon>
        <taxon>Unionida</taxon>
        <taxon>Unionoidea</taxon>
        <taxon>Unionidae</taxon>
        <taxon>Unioninae</taxon>
        <taxon>Sinanodonta</taxon>
    </lineage>
</organism>
<keyword evidence="5" id="KW-0698">rRNA processing</keyword>
<keyword evidence="9" id="KW-0539">Nucleus</keyword>
<feature type="domain" description="Exoribonuclease phosphorolytic" evidence="14">
    <location>
        <begin position="44"/>
        <end position="162"/>
    </location>
</feature>
<dbReference type="Pfam" id="PF01138">
    <property type="entry name" value="RNase_PH"/>
    <property type="match status" value="1"/>
</dbReference>
<sequence length="252" mass="27931">SLFYWLEKESTQGQHDRAHNLLNTCTGSSEKEQNMSDSSKQSNLRVMSAELSLLSRPDGSATLFQGDTCVMSSVYGPGEVRINKELIDRATVEVIYKPKSGLPGCTEKSQERLIRNTCETVLLTSLHPRSSISLTVQEMQNSGSLLACCINSMCLALLDSGVNMKCLVAAVHCLLDLEGEIFLDATDKEEKGAQACMTFVFDSVDRNVVMVHAVGKYSVEQFNKCMSVCRTASADIFHFYRETMTKKLKRSL</sequence>
<comment type="caution">
    <text evidence="16">The sequence shown here is derived from an EMBL/GenBank/DDBJ whole genome shotgun (WGS) entry which is preliminary data.</text>
</comment>